<dbReference type="EMBL" id="BGPR01001683">
    <property type="protein sequence ID" value="GBM59478.1"/>
    <property type="molecule type" value="Genomic_DNA"/>
</dbReference>
<name>A0A4Y2H3Z6_ARAVE</name>
<reference evidence="2 3" key="1">
    <citation type="journal article" date="2019" name="Sci. Rep.">
        <title>Orb-weaving spider Araneus ventricosus genome elucidates the spidroin gene catalogue.</title>
        <authorList>
            <person name="Kono N."/>
            <person name="Nakamura H."/>
            <person name="Ohtoshi R."/>
            <person name="Moran D.A.P."/>
            <person name="Shinohara A."/>
            <person name="Yoshida Y."/>
            <person name="Fujiwara M."/>
            <person name="Mori M."/>
            <person name="Tomita M."/>
            <person name="Arakawa K."/>
        </authorList>
    </citation>
    <scope>NUCLEOTIDE SEQUENCE [LARGE SCALE GENOMIC DNA]</scope>
</reference>
<accession>A0A4Y2H3Z6</accession>
<dbReference type="Pfam" id="PF20700">
    <property type="entry name" value="Mutator"/>
    <property type="match status" value="1"/>
</dbReference>
<evidence type="ECO:0000313" key="2">
    <source>
        <dbReference type="EMBL" id="GBM59478.1"/>
    </source>
</evidence>
<feature type="domain" description="Mutator-like transposase" evidence="1">
    <location>
        <begin position="64"/>
        <end position="369"/>
    </location>
</feature>
<comment type="caution">
    <text evidence="2">The sequence shown here is derived from an EMBL/GenBank/DDBJ whole genome shotgun (WGS) entry which is preliminary data.</text>
</comment>
<evidence type="ECO:0000259" key="1">
    <source>
        <dbReference type="Pfam" id="PF20700"/>
    </source>
</evidence>
<keyword evidence="3" id="KW-1185">Reference proteome</keyword>
<organism evidence="2 3">
    <name type="scientific">Araneus ventricosus</name>
    <name type="common">Orbweaver spider</name>
    <name type="synonym">Epeira ventricosa</name>
    <dbReference type="NCBI Taxonomy" id="182803"/>
    <lineage>
        <taxon>Eukaryota</taxon>
        <taxon>Metazoa</taxon>
        <taxon>Ecdysozoa</taxon>
        <taxon>Arthropoda</taxon>
        <taxon>Chelicerata</taxon>
        <taxon>Arachnida</taxon>
        <taxon>Araneae</taxon>
        <taxon>Araneomorphae</taxon>
        <taxon>Entelegynae</taxon>
        <taxon>Araneoidea</taxon>
        <taxon>Araneidae</taxon>
        <taxon>Araneus</taxon>
    </lineage>
</organism>
<dbReference type="Proteomes" id="UP000499080">
    <property type="component" value="Unassembled WGS sequence"/>
</dbReference>
<protein>
    <recommendedName>
        <fullName evidence="1">Mutator-like transposase domain-containing protein</fullName>
    </recommendedName>
</protein>
<evidence type="ECO:0000313" key="3">
    <source>
        <dbReference type="Proteomes" id="UP000499080"/>
    </source>
</evidence>
<sequence length="370" mass="41066">MGGKTFYRSKKRKFHGNRHSSSMQAACSVDVSSTQDKICSEKKLLNSQQHLNDLADLKKEQLLGFRIIDMEILVSVFTLLCCPVCFTDNLYLIEDSTLGLSSNFCLRGKNCSFTKGFASSKKQDKSNEINTRLVCALRVIGKGFSAGKKFCAALNFPSFLSKKAFRMQELKLLRAAVTVAENSVNKAAAVIKEIKKPGAVTKCGISIDGTWQRRRFSLINGVVSAISVTCDKVLDIEVMSQFCKHCHNKNLSSSCSSKHQCANHKGSSGNMEVVGAYRIFQRSESSRKLLYSEYYGDGDSKGYDAVKDIYGKDFVLKLVCIGHVQKRVGTRLRKLKTSNKALGGKGKLTDTFINKLQNYYGIAIRDNVDN</sequence>
<dbReference type="InterPro" id="IPR049012">
    <property type="entry name" value="Mutator_transp_dom"/>
</dbReference>
<dbReference type="OrthoDB" id="6462106at2759"/>
<proteinExistence type="predicted"/>
<dbReference type="AlphaFoldDB" id="A0A4Y2H3Z6"/>
<gene>
    <name evidence="2" type="ORF">AVEN_131048_1</name>
</gene>